<dbReference type="InterPro" id="IPR011330">
    <property type="entry name" value="Glyco_hydro/deAcase_b/a-brl"/>
</dbReference>
<accession>A0ABV5VR97</accession>
<keyword evidence="5" id="KW-0119">Carbohydrate metabolism</keyword>
<dbReference type="SUPFAM" id="SSF88713">
    <property type="entry name" value="Glycoside hydrolase/deacetylase"/>
    <property type="match status" value="1"/>
</dbReference>
<dbReference type="CDD" id="cd10802">
    <property type="entry name" value="YdjC_TTHB029_like"/>
    <property type="match status" value="1"/>
</dbReference>
<evidence type="ECO:0000256" key="5">
    <source>
        <dbReference type="ARBA" id="ARBA00023277"/>
    </source>
</evidence>
<dbReference type="Pfam" id="PF04794">
    <property type="entry name" value="YdjC"/>
    <property type="match status" value="1"/>
</dbReference>
<evidence type="ECO:0000313" key="6">
    <source>
        <dbReference type="EMBL" id="MFB9750794.1"/>
    </source>
</evidence>
<dbReference type="InterPro" id="IPR006879">
    <property type="entry name" value="YdjC-like"/>
</dbReference>
<evidence type="ECO:0000256" key="2">
    <source>
        <dbReference type="ARBA" id="ARBA00022723"/>
    </source>
</evidence>
<sequence>MNKLLILNCDDFGQSRAANKAIFHLLEERKVSSATIMTPAPGFQEAAEWCRSRPDIPIGLHLTLTSEFSGLRWKSLTGRSSLHDESGFMHRTVADFEQYALSRDVHAEIRAQFQAADRAGLRIGHVDNHMGSLYGLATGRSHLPYVLLQCSRRGLPFRIFRRIDPHDAFLASIPGAEQMLAPVVALADTLGVGIPDYLLSHPFHIQENETYATFKQSLIDKLYALPEGICETYIHPADQDSELEKLIPSWQKRVWEYRLMLDVDFAYALRDAGVKLIHYGEVPRARGILRLRAAGQLVKLLLNRRQSAGKEPS</sequence>
<name>A0ABV5VR97_9BACL</name>
<evidence type="ECO:0000256" key="3">
    <source>
        <dbReference type="ARBA" id="ARBA00022801"/>
    </source>
</evidence>
<keyword evidence="7" id="KW-1185">Reference proteome</keyword>
<proteinExistence type="predicted"/>
<gene>
    <name evidence="6" type="ORF">ACFFNY_04330</name>
</gene>
<keyword evidence="2" id="KW-0479">Metal-binding</keyword>
<dbReference type="Proteomes" id="UP001589619">
    <property type="component" value="Unassembled WGS sequence"/>
</dbReference>
<dbReference type="RefSeq" id="WP_344905047.1">
    <property type="nucleotide sequence ID" value="NZ_BAAAYO010000002.1"/>
</dbReference>
<keyword evidence="4" id="KW-0460">Magnesium</keyword>
<evidence type="ECO:0000256" key="4">
    <source>
        <dbReference type="ARBA" id="ARBA00022842"/>
    </source>
</evidence>
<dbReference type="EMBL" id="JBHMAG010000004">
    <property type="protein sequence ID" value="MFB9750794.1"/>
    <property type="molecule type" value="Genomic_DNA"/>
</dbReference>
<evidence type="ECO:0000256" key="1">
    <source>
        <dbReference type="ARBA" id="ARBA00001946"/>
    </source>
</evidence>
<comment type="cofactor">
    <cofactor evidence="1">
        <name>Mg(2+)</name>
        <dbReference type="ChEBI" id="CHEBI:18420"/>
    </cofactor>
</comment>
<reference evidence="6 7" key="1">
    <citation type="submission" date="2024-09" db="EMBL/GenBank/DDBJ databases">
        <authorList>
            <person name="Sun Q."/>
            <person name="Mori K."/>
        </authorList>
    </citation>
    <scope>NUCLEOTIDE SEQUENCE [LARGE SCALE GENOMIC DNA]</scope>
    <source>
        <strain evidence="6 7">JCM 12520</strain>
    </source>
</reference>
<dbReference type="PANTHER" id="PTHR31609:SF1">
    <property type="entry name" value="CARBOHYDRATE DEACETYLASE"/>
    <property type="match status" value="1"/>
</dbReference>
<dbReference type="PANTHER" id="PTHR31609">
    <property type="entry name" value="YDJC DEACETYLASE FAMILY MEMBER"/>
    <property type="match status" value="1"/>
</dbReference>
<keyword evidence="3" id="KW-0378">Hydrolase</keyword>
<comment type="caution">
    <text evidence="6">The sequence shown here is derived from an EMBL/GenBank/DDBJ whole genome shotgun (WGS) entry which is preliminary data.</text>
</comment>
<dbReference type="Gene3D" id="3.20.20.370">
    <property type="entry name" value="Glycoside hydrolase/deacetylase"/>
    <property type="match status" value="1"/>
</dbReference>
<organism evidence="6 7">
    <name type="scientific">Paenibacillus hodogayensis</name>
    <dbReference type="NCBI Taxonomy" id="279208"/>
    <lineage>
        <taxon>Bacteria</taxon>
        <taxon>Bacillati</taxon>
        <taxon>Bacillota</taxon>
        <taxon>Bacilli</taxon>
        <taxon>Bacillales</taxon>
        <taxon>Paenibacillaceae</taxon>
        <taxon>Paenibacillus</taxon>
    </lineage>
</organism>
<protein>
    <submittedName>
        <fullName evidence="6">Polysaccharide deacetylase family protein</fullName>
    </submittedName>
</protein>
<evidence type="ECO:0000313" key="7">
    <source>
        <dbReference type="Proteomes" id="UP001589619"/>
    </source>
</evidence>